<feature type="domain" description="Mur ligase central" evidence="11">
    <location>
        <begin position="113"/>
        <end position="215"/>
    </location>
</feature>
<dbReference type="GO" id="GO:0071555">
    <property type="term" value="P:cell wall organization"/>
    <property type="evidence" value="ECO:0007669"/>
    <property type="project" value="UniProtKB-KW"/>
</dbReference>
<dbReference type="Pfam" id="PF08245">
    <property type="entry name" value="Mur_ligase_M"/>
    <property type="match status" value="1"/>
</dbReference>
<evidence type="ECO:0000259" key="11">
    <source>
        <dbReference type="Pfam" id="PF08245"/>
    </source>
</evidence>
<proteinExistence type="predicted"/>
<evidence type="ECO:0000256" key="6">
    <source>
        <dbReference type="ARBA" id="ARBA00022984"/>
    </source>
</evidence>
<accession>A0AB39JB95</accession>
<keyword evidence="8" id="KW-0961">Cell wall biogenesis/degradation</keyword>
<evidence type="ECO:0000256" key="2">
    <source>
        <dbReference type="ARBA" id="ARBA00022618"/>
    </source>
</evidence>
<dbReference type="GO" id="GO:0008360">
    <property type="term" value="P:regulation of cell shape"/>
    <property type="evidence" value="ECO:0007669"/>
    <property type="project" value="UniProtKB-KW"/>
</dbReference>
<dbReference type="GO" id="GO:0051301">
    <property type="term" value="P:cell division"/>
    <property type="evidence" value="ECO:0007669"/>
    <property type="project" value="UniProtKB-KW"/>
</dbReference>
<dbReference type="Pfam" id="PF02875">
    <property type="entry name" value="Mur_ligase_C"/>
    <property type="match status" value="1"/>
</dbReference>
<keyword evidence="3" id="KW-0547">Nucleotide-binding</keyword>
<reference evidence="12" key="1">
    <citation type="submission" date="2024-06" db="EMBL/GenBank/DDBJ databases">
        <authorList>
            <person name="Atkinson C."/>
            <person name="McLean J."/>
            <person name="Gallagher L."/>
            <person name="Bor B."/>
            <person name="Mougous J."/>
        </authorList>
    </citation>
    <scope>NUCLEOTIDE SEQUENCE</scope>
    <source>
        <strain evidence="12">TM7-074</strain>
    </source>
</reference>
<dbReference type="GO" id="GO:0016881">
    <property type="term" value="F:acid-amino acid ligase activity"/>
    <property type="evidence" value="ECO:0007669"/>
    <property type="project" value="InterPro"/>
</dbReference>
<feature type="domain" description="Mur ligase C-terminal" evidence="10">
    <location>
        <begin position="279"/>
        <end position="403"/>
    </location>
</feature>
<dbReference type="Gene3D" id="3.40.1190.10">
    <property type="entry name" value="Mur-like, catalytic domain"/>
    <property type="match status" value="1"/>
</dbReference>
<evidence type="ECO:0000256" key="1">
    <source>
        <dbReference type="ARBA" id="ARBA00022598"/>
    </source>
</evidence>
<name>A0AB39JB95_9BACT</name>
<keyword evidence="6" id="KW-0573">Peptidoglycan synthesis</keyword>
<evidence type="ECO:0000259" key="10">
    <source>
        <dbReference type="Pfam" id="PF02875"/>
    </source>
</evidence>
<dbReference type="SUPFAM" id="SSF53244">
    <property type="entry name" value="MurD-like peptide ligases, peptide-binding domain"/>
    <property type="match status" value="1"/>
</dbReference>
<dbReference type="RefSeq" id="WP_369000288.1">
    <property type="nucleotide sequence ID" value="NZ_CP158487.1"/>
</dbReference>
<dbReference type="InterPro" id="IPR036565">
    <property type="entry name" value="Mur-like_cat_sf"/>
</dbReference>
<dbReference type="PANTHER" id="PTHR43445">
    <property type="entry name" value="UDP-N-ACETYLMURAMATE--L-ALANINE LIGASE-RELATED"/>
    <property type="match status" value="1"/>
</dbReference>
<dbReference type="InterPro" id="IPR036615">
    <property type="entry name" value="Mur_ligase_C_dom_sf"/>
</dbReference>
<evidence type="ECO:0000256" key="7">
    <source>
        <dbReference type="ARBA" id="ARBA00023306"/>
    </source>
</evidence>
<sequence>MRIYFSGIGGVGIGPLSRIALGAGYDVCGSDKSPSLITDELEVAGIAISFDQSGEYLQSEHKKAPFDWFIHTAALPDDHPELVLARELGIKTSKRDELLAQIIADKDLKLIAIAGTHGKTTTTSMLVWVMQQLQIPVSYSVGSTLSFAPSGEFDENSQFFVYECDEFDRNFLHFSPEISLITSVDYDHPDTYPTEKSYLEAFHEFGEKSKKIIVWQENSTIFNPKNLITLSSANQNITIPGKHNRKNATLIIEALKHMSTSANKSEIYQAINSFPGSGRRFEKLADNLYSDYGHHPIEIRATLQMARELSDQVILVYQPHQNVRQYEIIDQYTADIFCDANEIYWLPTYLTRENPDLPILTPQQLAKNINPEKLHFAELDDNLWQNITTAQESGKLVLCMGAGTIDGWIREQLAKS</sequence>
<evidence type="ECO:0000259" key="9">
    <source>
        <dbReference type="Pfam" id="PF01225"/>
    </source>
</evidence>
<dbReference type="GO" id="GO:0005524">
    <property type="term" value="F:ATP binding"/>
    <property type="evidence" value="ECO:0007669"/>
    <property type="project" value="UniProtKB-KW"/>
</dbReference>
<evidence type="ECO:0000256" key="5">
    <source>
        <dbReference type="ARBA" id="ARBA00022960"/>
    </source>
</evidence>
<evidence type="ECO:0000256" key="4">
    <source>
        <dbReference type="ARBA" id="ARBA00022840"/>
    </source>
</evidence>
<protein>
    <submittedName>
        <fullName evidence="12">Mur ligase domain-containing protein</fullName>
    </submittedName>
</protein>
<dbReference type="EMBL" id="CP158487">
    <property type="protein sequence ID" value="XDN89717.1"/>
    <property type="molecule type" value="Genomic_DNA"/>
</dbReference>
<keyword evidence="5" id="KW-0133">Cell shape</keyword>
<organism evidence="12">
    <name type="scientific">Candidatus Nanosynbacter sp. TM7-074</name>
    <dbReference type="NCBI Taxonomy" id="3158573"/>
    <lineage>
        <taxon>Bacteria</taxon>
        <taxon>Candidatus Saccharimonadota</taxon>
        <taxon>Candidatus Saccharimonadia</taxon>
        <taxon>Candidatus Nanosynbacterales</taxon>
        <taxon>Candidatus Nanosynbacteraceae</taxon>
        <taxon>Candidatus Nanosynbacter</taxon>
    </lineage>
</organism>
<dbReference type="SUPFAM" id="SSF53623">
    <property type="entry name" value="MurD-like peptide ligases, catalytic domain"/>
    <property type="match status" value="1"/>
</dbReference>
<dbReference type="InterPro" id="IPR004101">
    <property type="entry name" value="Mur_ligase_C"/>
</dbReference>
<keyword evidence="4" id="KW-0067">ATP-binding</keyword>
<dbReference type="Gene3D" id="3.90.190.20">
    <property type="entry name" value="Mur ligase, C-terminal domain"/>
    <property type="match status" value="1"/>
</dbReference>
<feature type="domain" description="Mur ligase N-terminal catalytic" evidence="9">
    <location>
        <begin position="3"/>
        <end position="106"/>
    </location>
</feature>
<gene>
    <name evidence="12" type="ORF">TM074_03385</name>
</gene>
<evidence type="ECO:0000256" key="8">
    <source>
        <dbReference type="ARBA" id="ARBA00023316"/>
    </source>
</evidence>
<dbReference type="SUPFAM" id="SSF51984">
    <property type="entry name" value="MurCD N-terminal domain"/>
    <property type="match status" value="1"/>
</dbReference>
<dbReference type="AlphaFoldDB" id="A0AB39JB95"/>
<keyword evidence="7" id="KW-0131">Cell cycle</keyword>
<keyword evidence="2" id="KW-0132">Cell division</keyword>
<keyword evidence="1 12" id="KW-0436">Ligase</keyword>
<dbReference type="PANTHER" id="PTHR43445:SF3">
    <property type="entry name" value="UDP-N-ACETYLMURAMATE--L-ALANINE LIGASE"/>
    <property type="match status" value="1"/>
</dbReference>
<dbReference type="Pfam" id="PF01225">
    <property type="entry name" value="Mur_ligase"/>
    <property type="match status" value="1"/>
</dbReference>
<dbReference type="GO" id="GO:0009252">
    <property type="term" value="P:peptidoglycan biosynthetic process"/>
    <property type="evidence" value="ECO:0007669"/>
    <property type="project" value="UniProtKB-KW"/>
</dbReference>
<evidence type="ECO:0000313" key="12">
    <source>
        <dbReference type="EMBL" id="XDN89717.1"/>
    </source>
</evidence>
<dbReference type="InterPro" id="IPR000713">
    <property type="entry name" value="Mur_ligase_N"/>
</dbReference>
<dbReference type="Gene3D" id="3.40.50.720">
    <property type="entry name" value="NAD(P)-binding Rossmann-like Domain"/>
    <property type="match status" value="1"/>
</dbReference>
<dbReference type="InterPro" id="IPR013221">
    <property type="entry name" value="Mur_ligase_cen"/>
</dbReference>
<dbReference type="InterPro" id="IPR050061">
    <property type="entry name" value="MurCDEF_pg_biosynth"/>
</dbReference>
<evidence type="ECO:0000256" key="3">
    <source>
        <dbReference type="ARBA" id="ARBA00022741"/>
    </source>
</evidence>